<sequence length="111" mass="12557">LNAHLLEDIGYGKNGRKAVVETIGDFLYRIPAYQEALGSYKPQGNSVILAKVDELLVDDCNLAREYHGKRKGKQPQNRKIRGGNELCSFLTSTLNIFSSINSEKREKWFVL</sequence>
<protein>
    <submittedName>
        <fullName evidence="1">Uncharacterized protein</fullName>
    </submittedName>
</protein>
<dbReference type="EMBL" id="UINC01117906">
    <property type="protein sequence ID" value="SVC90660.1"/>
    <property type="molecule type" value="Genomic_DNA"/>
</dbReference>
<name>A0A382R0G0_9ZZZZ</name>
<proteinExistence type="predicted"/>
<accession>A0A382R0G0</accession>
<reference evidence="1" key="1">
    <citation type="submission" date="2018-05" db="EMBL/GenBank/DDBJ databases">
        <authorList>
            <person name="Lanie J.A."/>
            <person name="Ng W.-L."/>
            <person name="Kazmierczak K.M."/>
            <person name="Andrzejewski T.M."/>
            <person name="Davidsen T.M."/>
            <person name="Wayne K.J."/>
            <person name="Tettelin H."/>
            <person name="Glass J.I."/>
            <person name="Rusch D."/>
            <person name="Podicherti R."/>
            <person name="Tsui H.-C.T."/>
            <person name="Winkler M.E."/>
        </authorList>
    </citation>
    <scope>NUCLEOTIDE SEQUENCE</scope>
</reference>
<dbReference type="AlphaFoldDB" id="A0A382R0G0"/>
<feature type="non-terminal residue" evidence="1">
    <location>
        <position position="1"/>
    </location>
</feature>
<evidence type="ECO:0000313" key="1">
    <source>
        <dbReference type="EMBL" id="SVC90660.1"/>
    </source>
</evidence>
<gene>
    <name evidence="1" type="ORF">METZ01_LOCUS343514</name>
</gene>
<organism evidence="1">
    <name type="scientific">marine metagenome</name>
    <dbReference type="NCBI Taxonomy" id="408172"/>
    <lineage>
        <taxon>unclassified sequences</taxon>
        <taxon>metagenomes</taxon>
        <taxon>ecological metagenomes</taxon>
    </lineage>
</organism>